<keyword evidence="9 10" id="KW-0472">Membrane</keyword>
<keyword evidence="4" id="KW-0645">Protease</keyword>
<dbReference type="Pfam" id="PF00005">
    <property type="entry name" value="ABC_tran"/>
    <property type="match status" value="1"/>
</dbReference>
<feature type="non-terminal residue" evidence="13">
    <location>
        <position position="589"/>
    </location>
</feature>
<accession>A0A5D0MFF1</accession>
<dbReference type="GO" id="GO:0015421">
    <property type="term" value="F:ABC-type oligopeptide transporter activity"/>
    <property type="evidence" value="ECO:0007669"/>
    <property type="project" value="TreeGrafter"/>
</dbReference>
<dbReference type="SUPFAM" id="SSF52540">
    <property type="entry name" value="P-loop containing nucleoside triphosphate hydrolases"/>
    <property type="match status" value="1"/>
</dbReference>
<feature type="transmembrane region" description="Helical" evidence="10">
    <location>
        <begin position="285"/>
        <end position="303"/>
    </location>
</feature>
<dbReference type="PANTHER" id="PTHR43394:SF1">
    <property type="entry name" value="ATP-BINDING CASSETTE SUB-FAMILY B MEMBER 10, MITOCHONDRIAL"/>
    <property type="match status" value="1"/>
</dbReference>
<dbReference type="InterPro" id="IPR005074">
    <property type="entry name" value="Peptidase_C39"/>
</dbReference>
<dbReference type="InterPro" id="IPR005897">
    <property type="entry name" value="Pept_C39_ABC_bacteriocin"/>
</dbReference>
<evidence type="ECO:0000256" key="5">
    <source>
        <dbReference type="ARBA" id="ARBA00022692"/>
    </source>
</evidence>
<evidence type="ECO:0000259" key="11">
    <source>
        <dbReference type="PROSITE" id="PS50929"/>
    </source>
</evidence>
<evidence type="ECO:0000256" key="6">
    <source>
        <dbReference type="ARBA" id="ARBA00022801"/>
    </source>
</evidence>
<proteinExistence type="predicted"/>
<feature type="domain" description="Peptidase C39" evidence="12">
    <location>
        <begin position="1"/>
        <end position="116"/>
    </location>
</feature>
<protein>
    <submittedName>
        <fullName evidence="13">Peptidase domain-containing ABC transporter</fullName>
    </submittedName>
</protein>
<dbReference type="GO" id="GO:0043214">
    <property type="term" value="F:ABC-type bacteriocin transporter activity"/>
    <property type="evidence" value="ECO:0007669"/>
    <property type="project" value="InterPro"/>
</dbReference>
<evidence type="ECO:0000313" key="14">
    <source>
        <dbReference type="Proteomes" id="UP000324143"/>
    </source>
</evidence>
<comment type="caution">
    <text evidence="13">The sequence shown here is derived from an EMBL/GenBank/DDBJ whole genome shotgun (WGS) entry which is preliminary data.</text>
</comment>
<evidence type="ECO:0000256" key="9">
    <source>
        <dbReference type="ARBA" id="ARBA00023136"/>
    </source>
</evidence>
<dbReference type="Proteomes" id="UP000324143">
    <property type="component" value="Unassembled WGS sequence"/>
</dbReference>
<dbReference type="GO" id="GO:0016887">
    <property type="term" value="F:ATP hydrolysis activity"/>
    <property type="evidence" value="ECO:0007669"/>
    <property type="project" value="InterPro"/>
</dbReference>
<dbReference type="Gene3D" id="3.40.50.300">
    <property type="entry name" value="P-loop containing nucleotide triphosphate hydrolases"/>
    <property type="match status" value="1"/>
</dbReference>
<dbReference type="GO" id="GO:0005886">
    <property type="term" value="C:plasma membrane"/>
    <property type="evidence" value="ECO:0007669"/>
    <property type="project" value="UniProtKB-SubCell"/>
</dbReference>
<dbReference type="Pfam" id="PF00664">
    <property type="entry name" value="ABC_membrane"/>
    <property type="match status" value="1"/>
</dbReference>
<feature type="transmembrane region" description="Helical" evidence="10">
    <location>
        <begin position="253"/>
        <end position="279"/>
    </location>
</feature>
<name>A0A5D0MFF1_9BACT</name>
<evidence type="ECO:0000256" key="8">
    <source>
        <dbReference type="ARBA" id="ARBA00022989"/>
    </source>
</evidence>
<dbReference type="PANTHER" id="PTHR43394">
    <property type="entry name" value="ATP-DEPENDENT PERMEASE MDL1, MITOCHONDRIAL"/>
    <property type="match status" value="1"/>
</dbReference>
<keyword evidence="2" id="KW-0813">Transport</keyword>
<keyword evidence="5 10" id="KW-0812">Transmembrane</keyword>
<sequence length="589" mass="66848">CIATISKQYGLDLPITKIRQIAGTDKKGTNALGVLKAAEKLGFEGKGVKAEPDDLYKEQLPLPIIAHVVKDKSLQHYVVIHEIKEKYILIADPAEGIVKYKPEEFFKIWTGVLIIINPSEDFREGSEKEGLFARFFHILLPHKKLLFEIFLSSILLTVMGLGATFYFKYLIDDILADKLKNTLYIISIGIMFLYIFKILMGAFRRHLLLWLGQKVNISLILSYYKHVLKLPLSFFDRRKVGEILSRLSDSQKIISAVSGATLSVMVDSLMVVAAAVVLYLQNTTLFLITLLFIPFHVIVAWSYTKPYNRVHRKEMENSANMRSYLVESLNGAETIKAFNGEREAELETENRFIKFIKTNFKAGIMKNTQTSLEGFLSKIGTTIILMVGGLQILENNMTIGQLITFNALFKYFFGPIKRLINLQPMLQEAKVASDRLGEILDLETEKEDEDDKIHLNKLKGDIKIKNLHFKYGTREKVLKNINLKINSGESIAFVGESGSGKTTLAKLLMKYYELNEGDIIIDDYNIKDINNDSLRDKIGYVPQDIFLFGGTIKENIAFGQGSIDMKKVIEAAKKAKAHQFINNMPLRYN</sequence>
<evidence type="ECO:0000256" key="1">
    <source>
        <dbReference type="ARBA" id="ARBA00004651"/>
    </source>
</evidence>
<dbReference type="PROSITE" id="PS50990">
    <property type="entry name" value="PEPTIDASE_C39"/>
    <property type="match status" value="1"/>
</dbReference>
<evidence type="ECO:0000256" key="10">
    <source>
        <dbReference type="SAM" id="Phobius"/>
    </source>
</evidence>
<evidence type="ECO:0000256" key="2">
    <source>
        <dbReference type="ARBA" id="ARBA00022448"/>
    </source>
</evidence>
<dbReference type="InterPro" id="IPR011527">
    <property type="entry name" value="ABC1_TM_dom"/>
</dbReference>
<dbReference type="InterPro" id="IPR027417">
    <property type="entry name" value="P-loop_NTPase"/>
</dbReference>
<evidence type="ECO:0000259" key="12">
    <source>
        <dbReference type="PROSITE" id="PS50990"/>
    </source>
</evidence>
<dbReference type="GO" id="GO:0008234">
    <property type="term" value="F:cysteine-type peptidase activity"/>
    <property type="evidence" value="ECO:0007669"/>
    <property type="project" value="InterPro"/>
</dbReference>
<dbReference type="InterPro" id="IPR039421">
    <property type="entry name" value="Type_1_exporter"/>
</dbReference>
<evidence type="ECO:0000256" key="3">
    <source>
        <dbReference type="ARBA" id="ARBA00022475"/>
    </source>
</evidence>
<dbReference type="CDD" id="cd18570">
    <property type="entry name" value="ABC_6TM_PCAT1_LagD_like"/>
    <property type="match status" value="1"/>
</dbReference>
<dbReference type="AlphaFoldDB" id="A0A5D0MFF1"/>
<dbReference type="Pfam" id="PF03412">
    <property type="entry name" value="Peptidase_C39"/>
    <property type="match status" value="1"/>
</dbReference>
<keyword evidence="14" id="KW-1185">Reference proteome</keyword>
<evidence type="ECO:0000256" key="4">
    <source>
        <dbReference type="ARBA" id="ARBA00022670"/>
    </source>
</evidence>
<feature type="domain" description="ABC transmembrane type-1" evidence="11">
    <location>
        <begin position="149"/>
        <end position="428"/>
    </location>
</feature>
<comment type="subcellular location">
    <subcellularLocation>
        <location evidence="1">Cell membrane</location>
        <topology evidence="1">Multi-pass membrane protein</topology>
    </subcellularLocation>
</comment>
<feature type="transmembrane region" description="Helical" evidence="10">
    <location>
        <begin position="145"/>
        <end position="171"/>
    </location>
</feature>
<dbReference type="Gene3D" id="3.90.70.10">
    <property type="entry name" value="Cysteine proteinases"/>
    <property type="match status" value="1"/>
</dbReference>
<dbReference type="CDD" id="cd02418">
    <property type="entry name" value="Peptidase_C39B"/>
    <property type="match status" value="1"/>
</dbReference>
<organism evidence="13 14">
    <name type="scientific">Candidatus Mcinerneyibacterium aminivorans</name>
    <dbReference type="NCBI Taxonomy" id="2703815"/>
    <lineage>
        <taxon>Bacteria</taxon>
        <taxon>Candidatus Macinerneyibacteriota</taxon>
        <taxon>Candidatus Mcinerneyibacteria</taxon>
        <taxon>Candidatus Mcinerneyibacteriales</taxon>
        <taxon>Candidatus Mcinerneyibacteriaceae</taxon>
        <taxon>Candidatus Mcinerneyibacterium</taxon>
    </lineage>
</organism>
<dbReference type="Gene3D" id="1.20.1560.10">
    <property type="entry name" value="ABC transporter type 1, transmembrane domain"/>
    <property type="match status" value="1"/>
</dbReference>
<keyword evidence="8 10" id="KW-1133">Transmembrane helix</keyword>
<evidence type="ECO:0000313" key="13">
    <source>
        <dbReference type="EMBL" id="TYB30303.1"/>
    </source>
</evidence>
<evidence type="ECO:0000256" key="7">
    <source>
        <dbReference type="ARBA" id="ARBA00022967"/>
    </source>
</evidence>
<gene>
    <name evidence="13" type="ORF">FXF47_09910</name>
</gene>
<dbReference type="NCBIfam" id="TIGR01193">
    <property type="entry name" value="bacteriocin_ABC"/>
    <property type="match status" value="1"/>
</dbReference>
<dbReference type="SUPFAM" id="SSF90123">
    <property type="entry name" value="ABC transporter transmembrane region"/>
    <property type="match status" value="1"/>
</dbReference>
<keyword evidence="7" id="KW-1278">Translocase</keyword>
<feature type="transmembrane region" description="Helical" evidence="10">
    <location>
        <begin position="183"/>
        <end position="203"/>
    </location>
</feature>
<dbReference type="GO" id="GO:0005524">
    <property type="term" value="F:ATP binding"/>
    <property type="evidence" value="ECO:0007669"/>
    <property type="project" value="InterPro"/>
</dbReference>
<dbReference type="GO" id="GO:0006508">
    <property type="term" value="P:proteolysis"/>
    <property type="evidence" value="ECO:0007669"/>
    <property type="project" value="UniProtKB-KW"/>
</dbReference>
<dbReference type="InterPro" id="IPR003439">
    <property type="entry name" value="ABC_transporter-like_ATP-bd"/>
</dbReference>
<dbReference type="InterPro" id="IPR036640">
    <property type="entry name" value="ABC1_TM_sf"/>
</dbReference>
<keyword evidence="6" id="KW-0378">Hydrolase</keyword>
<dbReference type="PROSITE" id="PS50929">
    <property type="entry name" value="ABC_TM1F"/>
    <property type="match status" value="1"/>
</dbReference>
<dbReference type="EMBL" id="VSIX01000149">
    <property type="protein sequence ID" value="TYB30303.1"/>
    <property type="molecule type" value="Genomic_DNA"/>
</dbReference>
<feature type="transmembrane region" description="Helical" evidence="10">
    <location>
        <begin position="375"/>
        <end position="393"/>
    </location>
</feature>
<feature type="non-terminal residue" evidence="13">
    <location>
        <position position="1"/>
    </location>
</feature>
<keyword evidence="3" id="KW-1003">Cell membrane</keyword>
<reference evidence="13" key="1">
    <citation type="submission" date="2019-08" db="EMBL/GenBank/DDBJ databases">
        <title>Genomic characterization of a novel candidate phylum (ARYD3) from a high temperature, high salinity tertiary oil reservoir in north central Oklahoma, USA.</title>
        <authorList>
            <person name="Youssef N.H."/>
            <person name="Yadav A."/>
            <person name="Elshahed M.S."/>
        </authorList>
    </citation>
    <scope>NUCLEOTIDE SEQUENCE [LARGE SCALE GENOMIC DNA]</scope>
    <source>
        <strain evidence="13">ARYD3</strain>
    </source>
</reference>